<evidence type="ECO:0000313" key="3">
    <source>
        <dbReference type="Proteomes" id="UP000649617"/>
    </source>
</evidence>
<protein>
    <recommendedName>
        <fullName evidence="4">Pentatricopeptide repeat-containing protein, chloroplastic</fullName>
    </recommendedName>
</protein>
<organism evidence="2 3">
    <name type="scientific">Symbiodinium pilosum</name>
    <name type="common">Dinoflagellate</name>
    <dbReference type="NCBI Taxonomy" id="2952"/>
    <lineage>
        <taxon>Eukaryota</taxon>
        <taxon>Sar</taxon>
        <taxon>Alveolata</taxon>
        <taxon>Dinophyceae</taxon>
        <taxon>Suessiales</taxon>
        <taxon>Symbiodiniaceae</taxon>
        <taxon>Symbiodinium</taxon>
    </lineage>
</organism>
<dbReference type="Pfam" id="PF01535">
    <property type="entry name" value="PPR"/>
    <property type="match status" value="3"/>
</dbReference>
<keyword evidence="3" id="KW-1185">Reference proteome</keyword>
<sequence length="451" mass="49765">MCRFCLPRSAESCSFSYAQSLVPREEIQEHGRWHLATCLAYESVQLNAIILTNLINSCARKGFWAFDLPEGEGIDYHCSHTSSLGFWEWSVCLLSVKTWSVQADILLQNAALRAFAGASTWAEAVAGLDAMDQRSLAADVYSASAVLKACESGGWRVAAEHLRSFLQLELEMTAVNYNVLMRTLETFTKWQQPLEIIHGMKKVGIEKTVISVASATAACGNAERWQHALAVVHGALLQRLRTNLIACNAAASACEKPGQWRQAVQWVVAMRHSGVQEDCISCNAVMSSLEKGGIWQKALEVLDSGFQQFEASVVTFSAVISCCETASRWLEALEVLRCLPKSRLTGNCYTFNAAVSACEKGSCWLGAVWLLYEMKMAAWQLDMISYNAAISACSSSSQWRSILLLFAEMTLWELQKDVTTYEAAVGGMERGDCSLEAIVLLHDLEAQYLEA</sequence>
<dbReference type="PANTHER" id="PTHR47447:SF17">
    <property type="entry name" value="OS12G0638900 PROTEIN"/>
    <property type="match status" value="1"/>
</dbReference>
<evidence type="ECO:0000313" key="2">
    <source>
        <dbReference type="EMBL" id="CAE7646303.1"/>
    </source>
</evidence>
<name>A0A812VNX7_SYMPI</name>
<dbReference type="Proteomes" id="UP000649617">
    <property type="component" value="Unassembled WGS sequence"/>
</dbReference>
<proteinExistence type="predicted"/>
<evidence type="ECO:0000256" key="1">
    <source>
        <dbReference type="ARBA" id="ARBA00022737"/>
    </source>
</evidence>
<gene>
    <name evidence="2" type="ORF">SPIL2461_LOCUS17181</name>
</gene>
<comment type="caution">
    <text evidence="2">The sequence shown here is derived from an EMBL/GenBank/DDBJ whole genome shotgun (WGS) entry which is preliminary data.</text>
</comment>
<dbReference type="EMBL" id="CAJNIZ010042995">
    <property type="protein sequence ID" value="CAE7646303.1"/>
    <property type="molecule type" value="Genomic_DNA"/>
</dbReference>
<accession>A0A812VNX7</accession>
<dbReference type="OrthoDB" id="185373at2759"/>
<evidence type="ECO:0008006" key="4">
    <source>
        <dbReference type="Google" id="ProtNLM"/>
    </source>
</evidence>
<keyword evidence="1" id="KW-0677">Repeat</keyword>
<dbReference type="PANTHER" id="PTHR47447">
    <property type="entry name" value="OS03G0856100 PROTEIN"/>
    <property type="match status" value="1"/>
</dbReference>
<dbReference type="Gene3D" id="1.25.40.10">
    <property type="entry name" value="Tetratricopeptide repeat domain"/>
    <property type="match status" value="3"/>
</dbReference>
<dbReference type="InterPro" id="IPR011990">
    <property type="entry name" value="TPR-like_helical_dom_sf"/>
</dbReference>
<reference evidence="2" key="1">
    <citation type="submission" date="2021-02" db="EMBL/GenBank/DDBJ databases">
        <authorList>
            <person name="Dougan E. K."/>
            <person name="Rhodes N."/>
            <person name="Thang M."/>
            <person name="Chan C."/>
        </authorList>
    </citation>
    <scope>NUCLEOTIDE SEQUENCE</scope>
</reference>
<dbReference type="AlphaFoldDB" id="A0A812VNX7"/>
<dbReference type="InterPro" id="IPR002885">
    <property type="entry name" value="PPR_rpt"/>
</dbReference>